<accession>A0AB40AJH3</accession>
<dbReference type="GeneID" id="120250254"/>
<keyword evidence="2" id="KW-1185">Reference proteome</keyword>
<dbReference type="InterPro" id="IPR025659">
    <property type="entry name" value="Tubby-like_C"/>
</dbReference>
<dbReference type="Pfam" id="PF03803">
    <property type="entry name" value="Scramblase"/>
    <property type="match status" value="1"/>
</dbReference>
<proteinExistence type="inferred from homology"/>
<dbReference type="AlphaFoldDB" id="A0AB40AJH3"/>
<protein>
    <submittedName>
        <fullName evidence="3">Altered inheritance rate of mitochondria protein 25</fullName>
    </submittedName>
</protein>
<comment type="similarity">
    <text evidence="1">Belongs to the phospholipid scramblase family.</text>
</comment>
<reference evidence="3" key="1">
    <citation type="submission" date="2025-08" db="UniProtKB">
        <authorList>
            <consortium name="RefSeq"/>
        </authorList>
    </citation>
    <scope>IDENTIFICATION</scope>
</reference>
<dbReference type="PANTHER" id="PTHR23248">
    <property type="entry name" value="PHOSPHOLIPID SCRAMBLASE-RELATED"/>
    <property type="match status" value="1"/>
</dbReference>
<dbReference type="Proteomes" id="UP001515500">
    <property type="component" value="Chromosome 3"/>
</dbReference>
<evidence type="ECO:0000313" key="3">
    <source>
        <dbReference type="RefSeq" id="XP_039114987.1"/>
    </source>
</evidence>
<name>A0AB40AJH3_DIOCR</name>
<sequence length="507" mass="57209">MKIQCAFRSLSPSFFMSSSAGVNGGKAAGPGLLAAICRKVQTSRLNHPLRIVNGHSSSAARNTYKIMRLIPKLFGQPSAELNKTMKISVVQSSDGRSVISGIFDYLQDWAKGSTMSGVKGCPAGVMNLSTDFVYPCRNEAFHYTYRPISALSLYLLQSNRRSSSFQLLNPSTSFQSKFGQSIRMTHSLTRSWSVKLWAAEKEEKLQRGKRKHRIAKPALGENTIFETLSSFQLPSLKSVLKRPGPLEHQRQINRTINRLPLTQFDEGFPSPSSSEEVQLAPLLARPNLLITRDIEWANIMFAIEQESRYIIVDPNYPHSPVGYIREQSNVLYRQLLRTRRPFIASITDSIGNEIFRIRRPFWLVNSTIYAEVGDKVVGVVHRRWHVWRRIYDLYLGNKQFAMVENPGFWNWTFTLKDDEENVLAQIDRDWRGLGLELFTDAGQYVIRFGNPGSSPPFGQTSVIPELEVARPLSLTERAVTVALAVSLDTDYFSRSGGWGLPILIAGE</sequence>
<evidence type="ECO:0000313" key="2">
    <source>
        <dbReference type="Proteomes" id="UP001515500"/>
    </source>
</evidence>
<dbReference type="RefSeq" id="XP_039114987.1">
    <property type="nucleotide sequence ID" value="XM_039259053.1"/>
</dbReference>
<gene>
    <name evidence="3" type="primary">LOC120250254</name>
</gene>
<dbReference type="SUPFAM" id="SSF54518">
    <property type="entry name" value="Tubby C-terminal domain-like"/>
    <property type="match status" value="1"/>
</dbReference>
<organism evidence="2 3">
    <name type="scientific">Dioscorea cayennensis subsp. rotundata</name>
    <name type="common">White Guinea yam</name>
    <name type="synonym">Dioscorea rotundata</name>
    <dbReference type="NCBI Taxonomy" id="55577"/>
    <lineage>
        <taxon>Eukaryota</taxon>
        <taxon>Viridiplantae</taxon>
        <taxon>Streptophyta</taxon>
        <taxon>Embryophyta</taxon>
        <taxon>Tracheophyta</taxon>
        <taxon>Spermatophyta</taxon>
        <taxon>Magnoliopsida</taxon>
        <taxon>Liliopsida</taxon>
        <taxon>Dioscoreales</taxon>
        <taxon>Dioscoreaceae</taxon>
        <taxon>Dioscorea</taxon>
    </lineage>
</organism>
<dbReference type="GO" id="GO:0017128">
    <property type="term" value="F:phospholipid scramblase activity"/>
    <property type="evidence" value="ECO:0007669"/>
    <property type="project" value="InterPro"/>
</dbReference>
<dbReference type="Gene3D" id="3.40.50.450">
    <property type="match status" value="1"/>
</dbReference>
<dbReference type="PANTHER" id="PTHR23248:SF9">
    <property type="entry name" value="PHOSPHOLIPID SCRAMBLASE"/>
    <property type="match status" value="1"/>
</dbReference>
<evidence type="ECO:0000256" key="1">
    <source>
        <dbReference type="ARBA" id="ARBA00005350"/>
    </source>
</evidence>
<dbReference type="InterPro" id="IPR005552">
    <property type="entry name" value="Scramblase"/>
</dbReference>
<dbReference type="GO" id="GO:0005886">
    <property type="term" value="C:plasma membrane"/>
    <property type="evidence" value="ECO:0007669"/>
    <property type="project" value="TreeGrafter"/>
</dbReference>